<dbReference type="OrthoDB" id="1716531at2759"/>
<proteinExistence type="predicted"/>
<name>A0A1M2VZN9_TRAPU</name>
<evidence type="ECO:0000313" key="2">
    <source>
        <dbReference type="Proteomes" id="UP000184267"/>
    </source>
</evidence>
<dbReference type="EMBL" id="MNAD01000435">
    <property type="protein sequence ID" value="OJT13048.1"/>
    <property type="molecule type" value="Genomic_DNA"/>
</dbReference>
<sequence length="103" mass="11350">MAHSGTRQEGRLAAQAPQRSAALGGSWRFRGKTIYRGQQVEGLNNMNMIKLNGTWRAAAGDLLKCAVGHVGWFMQDVWTREMVGDPNVLSEATGVLKRLFGDF</sequence>
<organism evidence="1 2">
    <name type="scientific">Trametes pubescens</name>
    <name type="common">White-rot fungus</name>
    <dbReference type="NCBI Taxonomy" id="154538"/>
    <lineage>
        <taxon>Eukaryota</taxon>
        <taxon>Fungi</taxon>
        <taxon>Dikarya</taxon>
        <taxon>Basidiomycota</taxon>
        <taxon>Agaricomycotina</taxon>
        <taxon>Agaricomycetes</taxon>
        <taxon>Polyporales</taxon>
        <taxon>Polyporaceae</taxon>
        <taxon>Trametes</taxon>
    </lineage>
</organism>
<accession>A0A1M2VZN9</accession>
<evidence type="ECO:0000313" key="1">
    <source>
        <dbReference type="EMBL" id="OJT13048.1"/>
    </source>
</evidence>
<dbReference type="AlphaFoldDB" id="A0A1M2VZN9"/>
<dbReference type="STRING" id="154538.A0A1M2VZN9"/>
<protein>
    <submittedName>
        <fullName evidence="1">Uncharacterized protein</fullName>
    </submittedName>
</protein>
<keyword evidence="2" id="KW-1185">Reference proteome</keyword>
<comment type="caution">
    <text evidence="1">The sequence shown here is derived from an EMBL/GenBank/DDBJ whole genome shotgun (WGS) entry which is preliminary data.</text>
</comment>
<dbReference type="Proteomes" id="UP000184267">
    <property type="component" value="Unassembled WGS sequence"/>
</dbReference>
<gene>
    <name evidence="1" type="ORF">TRAPUB_10406</name>
</gene>
<reference evidence="1 2" key="1">
    <citation type="submission" date="2016-10" db="EMBL/GenBank/DDBJ databases">
        <title>Genome sequence of the basidiomycete white-rot fungus Trametes pubescens.</title>
        <authorList>
            <person name="Makela M.R."/>
            <person name="Granchi Z."/>
            <person name="Peng M."/>
            <person name="De Vries R.P."/>
            <person name="Grigoriev I."/>
            <person name="Riley R."/>
            <person name="Hilden K."/>
        </authorList>
    </citation>
    <scope>NUCLEOTIDE SEQUENCE [LARGE SCALE GENOMIC DNA]</scope>
    <source>
        <strain evidence="1 2">FBCC735</strain>
    </source>
</reference>